<feature type="domain" description="HNH nuclease" evidence="2">
    <location>
        <begin position="213"/>
        <end position="285"/>
    </location>
</feature>
<protein>
    <recommendedName>
        <fullName evidence="2">HNH nuclease domain-containing protein</fullName>
    </recommendedName>
</protein>
<dbReference type="Proteomes" id="UP000009169">
    <property type="component" value="Unassembled WGS sequence"/>
</dbReference>
<dbReference type="EMBL" id="DS995737">
    <property type="protein sequence ID" value="EGE05154.1"/>
    <property type="molecule type" value="Genomic_DNA"/>
</dbReference>
<evidence type="ECO:0000313" key="3">
    <source>
        <dbReference type="EMBL" id="EGE05154.1"/>
    </source>
</evidence>
<proteinExistence type="predicted"/>
<feature type="region of interest" description="Disordered" evidence="1">
    <location>
        <begin position="188"/>
        <end position="208"/>
    </location>
</feature>
<accession>F2PTD6</accession>
<name>F2PTD6_TRIEC</name>
<sequence>MAHLYHQSSLEGIINFHPQPLSESQRERAATTFHMIVDHFRQEELASGSPPRYSRFLLVHHSYSFSLPGPSQDVFLRVFFDAMGIDIETTPVPDFANQANDLRKDLTAFADFLFDSFFLPMRASGSCTSQPSPAHMSALQRVLESHEHIPTPERVAALRQLCLIRDRHKCVISHTFDAKAASDRLRQYGDSAEDDDGNRLSEAGPDRQPINIGPLEVSHILPHSLTQVDASGKLNDAKKAALMILDMFDFNISHVIDGVDIDRPFNAITLTRDLHAHFGEFNIYFTPIPGKNHTYRIESTFPDGWIRGVPVTRELYITEDRSIDPPLPRLLALHRAIALIINLSGAAEPINKVLRDMEDLAVSASGTTELGQLVTLKMNGWFDIPVIPKPVWI</sequence>
<dbReference type="Pfam" id="PF13391">
    <property type="entry name" value="HNH_2"/>
    <property type="match status" value="1"/>
</dbReference>
<organism evidence="3 4">
    <name type="scientific">Trichophyton equinum (strain ATCC MYA-4606 / CBS 127.97)</name>
    <name type="common">Horse ringworm fungus</name>
    <dbReference type="NCBI Taxonomy" id="559882"/>
    <lineage>
        <taxon>Eukaryota</taxon>
        <taxon>Fungi</taxon>
        <taxon>Dikarya</taxon>
        <taxon>Ascomycota</taxon>
        <taxon>Pezizomycotina</taxon>
        <taxon>Eurotiomycetes</taxon>
        <taxon>Eurotiomycetidae</taxon>
        <taxon>Onygenales</taxon>
        <taxon>Arthrodermataceae</taxon>
        <taxon>Trichophyton</taxon>
    </lineage>
</organism>
<evidence type="ECO:0000259" key="2">
    <source>
        <dbReference type="Pfam" id="PF13391"/>
    </source>
</evidence>
<evidence type="ECO:0000313" key="4">
    <source>
        <dbReference type="Proteomes" id="UP000009169"/>
    </source>
</evidence>
<dbReference type="eggNOG" id="ENOG502SCMH">
    <property type="taxonomic scope" value="Eukaryota"/>
</dbReference>
<gene>
    <name evidence="3" type="ORF">TEQG_04171</name>
</gene>
<reference evidence="4" key="1">
    <citation type="journal article" date="2012" name="MBio">
        <title>Comparative genome analysis of Trichophyton rubrum and related dermatophytes reveals candidate genes involved in infection.</title>
        <authorList>
            <person name="Martinez D.A."/>
            <person name="Oliver B.G."/>
            <person name="Graeser Y."/>
            <person name="Goldberg J.M."/>
            <person name="Li W."/>
            <person name="Martinez-Rossi N.M."/>
            <person name="Monod M."/>
            <person name="Shelest E."/>
            <person name="Barton R.C."/>
            <person name="Birch E."/>
            <person name="Brakhage A.A."/>
            <person name="Chen Z."/>
            <person name="Gurr S.J."/>
            <person name="Heiman D."/>
            <person name="Heitman J."/>
            <person name="Kosti I."/>
            <person name="Rossi A."/>
            <person name="Saif S."/>
            <person name="Samalova M."/>
            <person name="Saunders C.W."/>
            <person name="Shea T."/>
            <person name="Summerbell R.C."/>
            <person name="Xu J."/>
            <person name="Young S."/>
            <person name="Zeng Q."/>
            <person name="Birren B.W."/>
            <person name="Cuomo C.A."/>
            <person name="White T.C."/>
        </authorList>
    </citation>
    <scope>NUCLEOTIDE SEQUENCE [LARGE SCALE GENOMIC DNA]</scope>
    <source>
        <strain evidence="4">ATCC MYA-4606 / CBS 127.97</strain>
    </source>
</reference>
<dbReference type="InterPro" id="IPR003615">
    <property type="entry name" value="HNH_nuc"/>
</dbReference>
<dbReference type="HOGENOM" id="CLU_043858_1_1_1"/>
<dbReference type="VEuPathDB" id="FungiDB:TEQG_04171"/>
<keyword evidence="4" id="KW-1185">Reference proteome</keyword>
<evidence type="ECO:0000256" key="1">
    <source>
        <dbReference type="SAM" id="MobiDB-lite"/>
    </source>
</evidence>
<dbReference type="AlphaFoldDB" id="F2PTD6"/>